<dbReference type="EMBL" id="AP026073">
    <property type="protein sequence ID" value="BDM68176.1"/>
    <property type="molecule type" value="Genomic_DNA"/>
</dbReference>
<keyword evidence="2" id="KW-1185">Reference proteome</keyword>
<organism evidence="1 2">
    <name type="scientific">Streptomyces nigrescens</name>
    <dbReference type="NCBI Taxonomy" id="1920"/>
    <lineage>
        <taxon>Bacteria</taxon>
        <taxon>Bacillati</taxon>
        <taxon>Actinomycetota</taxon>
        <taxon>Actinomycetes</taxon>
        <taxon>Kitasatosporales</taxon>
        <taxon>Streptomycetaceae</taxon>
        <taxon>Streptomyces</taxon>
    </lineage>
</organism>
<name>A0ABM7ZP57_STRNI</name>
<evidence type="ECO:0000313" key="2">
    <source>
        <dbReference type="Proteomes" id="UP001059597"/>
    </source>
</evidence>
<dbReference type="RefSeq" id="WP_261952222.1">
    <property type="nucleotide sequence ID" value="NZ_AP026073.1"/>
</dbReference>
<gene>
    <name evidence="1" type="ORF">HEK616_16630</name>
</gene>
<proteinExistence type="predicted"/>
<sequence length="78" mass="8761">MNSPNSAENVTICSAKGCRADAVWVLAWNNPKLHTPDRRKTWLACEEHREHLSQFLGVRGFLKDVVALEEWKASAGGR</sequence>
<evidence type="ECO:0008006" key="3">
    <source>
        <dbReference type="Google" id="ProtNLM"/>
    </source>
</evidence>
<accession>A0ABM7ZP57</accession>
<evidence type="ECO:0000313" key="1">
    <source>
        <dbReference type="EMBL" id="BDM68176.1"/>
    </source>
</evidence>
<protein>
    <recommendedName>
        <fullName evidence="3">Acetone carboxylase</fullName>
    </recommendedName>
</protein>
<dbReference type="Proteomes" id="UP001059597">
    <property type="component" value="Chromosome"/>
</dbReference>
<reference evidence="1" key="1">
    <citation type="submission" date="2022-06" db="EMBL/GenBank/DDBJ databases">
        <title>Complete genome sequence of Streptomyces nigrescens HEK616.</title>
        <authorList>
            <person name="Asamizu S."/>
            <person name="Onaka H."/>
        </authorList>
    </citation>
    <scope>NUCLEOTIDE SEQUENCE</scope>
    <source>
        <strain evidence="1">HEK616</strain>
    </source>
</reference>